<evidence type="ECO:0000256" key="3">
    <source>
        <dbReference type="ARBA" id="ARBA00022448"/>
    </source>
</evidence>
<feature type="transmembrane region" description="Helical" evidence="7">
    <location>
        <begin position="556"/>
        <end position="578"/>
    </location>
</feature>
<keyword evidence="5 7" id="KW-1133">Transmembrane helix</keyword>
<feature type="transmembrane region" description="Helical" evidence="7">
    <location>
        <begin position="282"/>
        <end position="304"/>
    </location>
</feature>
<keyword evidence="6 7" id="KW-0472">Membrane</keyword>
<dbReference type="PANTHER" id="PTHR48022">
    <property type="entry name" value="PLASTIDIC GLUCOSE TRANSPORTER 4"/>
    <property type="match status" value="1"/>
</dbReference>
<feature type="transmembrane region" description="Helical" evidence="7">
    <location>
        <begin position="630"/>
        <end position="648"/>
    </location>
</feature>
<proteinExistence type="inferred from homology"/>
<dbReference type="SUPFAM" id="SSF103473">
    <property type="entry name" value="MFS general substrate transporter"/>
    <property type="match status" value="2"/>
</dbReference>
<dbReference type="PROSITE" id="PS50850">
    <property type="entry name" value="MFS"/>
    <property type="match status" value="2"/>
</dbReference>
<evidence type="ECO:0000256" key="1">
    <source>
        <dbReference type="ARBA" id="ARBA00004141"/>
    </source>
</evidence>
<dbReference type="EMBL" id="JPOX01000008">
    <property type="protein sequence ID" value="KFX49918.1"/>
    <property type="molecule type" value="Genomic_DNA"/>
</dbReference>
<evidence type="ECO:0000256" key="6">
    <source>
        <dbReference type="ARBA" id="ARBA00023136"/>
    </source>
</evidence>
<feature type="transmembrane region" description="Helical" evidence="7">
    <location>
        <begin position="316"/>
        <end position="334"/>
    </location>
</feature>
<feature type="transmembrane region" description="Helical" evidence="7">
    <location>
        <begin position="428"/>
        <end position="447"/>
    </location>
</feature>
<dbReference type="InterPro" id="IPR011701">
    <property type="entry name" value="MFS"/>
</dbReference>
<organism evidence="9">
    <name type="scientific">Talaromyces marneffei PM1</name>
    <dbReference type="NCBI Taxonomy" id="1077442"/>
    <lineage>
        <taxon>Eukaryota</taxon>
        <taxon>Fungi</taxon>
        <taxon>Dikarya</taxon>
        <taxon>Ascomycota</taxon>
        <taxon>Pezizomycotina</taxon>
        <taxon>Eurotiomycetes</taxon>
        <taxon>Eurotiomycetidae</taxon>
        <taxon>Eurotiales</taxon>
        <taxon>Trichocomaceae</taxon>
        <taxon>Talaromyces</taxon>
        <taxon>Talaromyces sect. Talaromyces</taxon>
    </lineage>
</organism>
<evidence type="ECO:0000313" key="9">
    <source>
        <dbReference type="EMBL" id="KFX49918.1"/>
    </source>
</evidence>
<feature type="transmembrane region" description="Helical" evidence="7">
    <location>
        <begin position="777"/>
        <end position="799"/>
    </location>
</feature>
<evidence type="ECO:0000259" key="8">
    <source>
        <dbReference type="PROSITE" id="PS50850"/>
    </source>
</evidence>
<feature type="transmembrane region" description="Helical" evidence="7">
    <location>
        <begin position="158"/>
        <end position="180"/>
    </location>
</feature>
<feature type="transmembrane region" description="Helical" evidence="7">
    <location>
        <begin position="39"/>
        <end position="62"/>
    </location>
</feature>
<dbReference type="Pfam" id="PF07690">
    <property type="entry name" value="MFS_1"/>
    <property type="match status" value="1"/>
</dbReference>
<feature type="transmembrane region" description="Helical" evidence="7">
    <location>
        <begin position="598"/>
        <end position="618"/>
    </location>
</feature>
<feature type="transmembrane region" description="Helical" evidence="7">
    <location>
        <begin position="660"/>
        <end position="680"/>
    </location>
</feature>
<sequence>MAFYGAMMFAQRWVFLGQFICTASRRVPAASRLDINFLQGWITGSIQAGAFAGSLLTGAFLADKLGRKKTLLLGSAIFTVGIAISTVANNVAVLISGRVINGIGNGCLAMMVPNYQSEISPREIRGRIISIQQCFINFGILAAFWIQYGTSHIDGEAAWRLAIGLQMIPTTILHITMYFLPESPRWLVQQDRYQEALEALARLHSKGDVRDAYVRAELTEIITKLRWEKSHPPTSYASMLFGVEARRTWLAIGVQFWQQVTGINVIMYYAVFLFQQAGLGEIYASLLANGLGGVTLNIFTLLNMYYIDSWGRRRPMILGGIGMGISMMLLGVIMRTKGDPIYNPLTEKINFSFANRNASNAAVAFVYIYVMTFALTWACVAWVYPSELFSMNMRGRGTSFSSATNWFVNFWFVLYIPTAMNKISWKLYLIFMALCFLMAIVVFLFYPESAGKSLEEMDLLFTPHRTPWVFQDRSATKIGTIFEHDMAHGVELTAFDESGNVGRVTMASILEPQTGYSRSPSISLSRLPTLDREQHLPQPVITSSQEQISNSKATTIAIASFIIVFTCCGINFSFGIYQALYETLSHEPNTPFTGASPALIDLIGTTAVGIMTIGGPLAVGWAKTFSPRKVCLMGAMIFTMAHIFASFGTKLWHFALTQGVLLGLGTCLAYMTSVTVAPTWFTTRRGLAMGIILSGTGIGGLVWAPALKACVDAIGYRNTLRLTGAVSFVLNTGAGAAMTWEPSRKAQNEIERRAQAMTTTHFAVPLVDWRLMKTRKFIAQASGAVFQGAAYYIPVFFFATYASTLGYSDTAGANFIALSNACNAIGKIVIGYAADRYGRLNVLLLTTIISAISALVFWVPSTLLPFASHQEASRGLFIAFTIFYGVFASAYVALFPTSLVELFGPQNFASVNGFLYMLRGLATMVGTPVSGLLIRGSTTAAVVTPRMYEVINIHVHSLLSLLDTIYNSSKDSGFVFID</sequence>
<comment type="caution">
    <text evidence="9">The sequence shown here is derived from an EMBL/GenBank/DDBJ whole genome shotgun (WGS) entry which is preliminary data.</text>
</comment>
<evidence type="ECO:0000256" key="4">
    <source>
        <dbReference type="ARBA" id="ARBA00022692"/>
    </source>
</evidence>
<feature type="transmembrane region" description="Helical" evidence="7">
    <location>
        <begin position="128"/>
        <end position="146"/>
    </location>
</feature>
<comment type="similarity">
    <text evidence="2">Belongs to the major facilitator superfamily. Sugar transporter (TC 2.A.1.1) family.</text>
</comment>
<reference evidence="9" key="1">
    <citation type="journal article" date="2014" name="PLoS Genet.">
        <title>Signature Gene Expression Reveals Novel Clues to the Molecular Mechanisms of Dimorphic Transition in Penicillium marneffei.</title>
        <authorList>
            <person name="Yang E."/>
            <person name="Wang G."/>
            <person name="Cai J."/>
            <person name="Woo P.C."/>
            <person name="Lau S.K."/>
            <person name="Yuen K.-Y."/>
            <person name="Chow W.-N."/>
            <person name="Lin X."/>
        </authorList>
    </citation>
    <scope>NUCLEOTIDE SEQUENCE [LARGE SCALE GENOMIC DNA]</scope>
    <source>
        <strain evidence="9">PM1</strain>
    </source>
</reference>
<dbReference type="AlphaFoldDB" id="A0A093XXC2"/>
<keyword evidence="4 7" id="KW-0812">Transmembrane</keyword>
<comment type="subcellular location">
    <subcellularLocation>
        <location evidence="1">Membrane</location>
        <topology evidence="1">Multi-pass membrane protein</topology>
    </subcellularLocation>
</comment>
<dbReference type="InterPro" id="IPR005829">
    <property type="entry name" value="Sugar_transporter_CS"/>
</dbReference>
<dbReference type="NCBIfam" id="TIGR00879">
    <property type="entry name" value="SP"/>
    <property type="match status" value="1"/>
</dbReference>
<dbReference type="InterPro" id="IPR005828">
    <property type="entry name" value="MFS_sugar_transport-like"/>
</dbReference>
<feature type="transmembrane region" description="Helical" evidence="7">
    <location>
        <begin position="842"/>
        <end position="864"/>
    </location>
</feature>
<feature type="domain" description="Major facilitator superfamily (MFS) profile" evidence="8">
    <location>
        <begin position="552"/>
        <end position="978"/>
    </location>
</feature>
<keyword evidence="3" id="KW-0813">Transport</keyword>
<feature type="transmembrane region" description="Helical" evidence="7">
    <location>
        <begin position="687"/>
        <end position="707"/>
    </location>
</feature>
<dbReference type="FunFam" id="1.20.1250.20:FF:000134">
    <property type="entry name" value="MFS sugar transporter protein"/>
    <property type="match status" value="1"/>
</dbReference>
<evidence type="ECO:0000256" key="5">
    <source>
        <dbReference type="ARBA" id="ARBA00022989"/>
    </source>
</evidence>
<feature type="transmembrane region" description="Helical" evidence="7">
    <location>
        <begin position="876"/>
        <end position="894"/>
    </location>
</feature>
<dbReference type="PRINTS" id="PR00171">
    <property type="entry name" value="SUGRTRNSPORT"/>
</dbReference>
<name>A0A093XXC2_TALMA</name>
<feature type="transmembrane region" description="Helical" evidence="7">
    <location>
        <begin position="914"/>
        <end position="934"/>
    </location>
</feature>
<dbReference type="PROSITE" id="PS00216">
    <property type="entry name" value="SUGAR_TRANSPORT_1"/>
    <property type="match status" value="1"/>
</dbReference>
<feature type="transmembrane region" description="Helical" evidence="7">
    <location>
        <begin position="397"/>
        <end position="416"/>
    </location>
</feature>
<feature type="transmembrane region" description="Helical" evidence="7">
    <location>
        <begin position="361"/>
        <end position="385"/>
    </location>
</feature>
<dbReference type="InterPro" id="IPR036259">
    <property type="entry name" value="MFS_trans_sf"/>
</dbReference>
<dbReference type="GO" id="GO:0005351">
    <property type="term" value="F:carbohydrate:proton symporter activity"/>
    <property type="evidence" value="ECO:0007669"/>
    <property type="project" value="TreeGrafter"/>
</dbReference>
<evidence type="ECO:0000256" key="2">
    <source>
        <dbReference type="ARBA" id="ARBA00010992"/>
    </source>
</evidence>
<dbReference type="HOGENOM" id="CLU_012652_0_0_1"/>
<feature type="transmembrane region" description="Helical" evidence="7">
    <location>
        <begin position="71"/>
        <end position="93"/>
    </location>
</feature>
<dbReference type="PROSITE" id="PS00217">
    <property type="entry name" value="SUGAR_TRANSPORT_2"/>
    <property type="match status" value="1"/>
</dbReference>
<dbReference type="InterPro" id="IPR003663">
    <property type="entry name" value="Sugar/inositol_transpt"/>
</dbReference>
<keyword evidence="9" id="KW-0762">Sugar transport</keyword>
<dbReference type="Gene3D" id="1.20.1250.20">
    <property type="entry name" value="MFS general substrate transporter like domains"/>
    <property type="match status" value="3"/>
</dbReference>
<feature type="domain" description="Major facilitator superfamily (MFS) profile" evidence="8">
    <location>
        <begin position="1"/>
        <end position="450"/>
    </location>
</feature>
<evidence type="ECO:0000256" key="7">
    <source>
        <dbReference type="SAM" id="Phobius"/>
    </source>
</evidence>
<accession>A0A093XXC2</accession>
<dbReference type="InterPro" id="IPR020846">
    <property type="entry name" value="MFS_dom"/>
</dbReference>
<dbReference type="PANTHER" id="PTHR48022:SF2">
    <property type="entry name" value="PLASTIDIC GLUCOSE TRANSPORTER 4"/>
    <property type="match status" value="1"/>
</dbReference>
<dbReference type="Pfam" id="PF00083">
    <property type="entry name" value="Sugar_tr"/>
    <property type="match status" value="1"/>
</dbReference>
<protein>
    <submittedName>
        <fullName evidence="9">High-affinity glucose transporter</fullName>
    </submittedName>
</protein>
<dbReference type="InterPro" id="IPR050360">
    <property type="entry name" value="MFS_Sugar_Transporters"/>
</dbReference>
<gene>
    <name evidence="9" type="ORF">GQ26_0081210</name>
</gene>
<feature type="transmembrane region" description="Helical" evidence="7">
    <location>
        <begin position="249"/>
        <end position="270"/>
    </location>
</feature>
<dbReference type="GO" id="GO:0016020">
    <property type="term" value="C:membrane"/>
    <property type="evidence" value="ECO:0007669"/>
    <property type="project" value="UniProtKB-SubCell"/>
</dbReference>